<dbReference type="AlphaFoldDB" id="A0A2X0MS62"/>
<organism evidence="2 3">
    <name type="scientific">Microbotryum saponariae</name>
    <dbReference type="NCBI Taxonomy" id="289078"/>
    <lineage>
        <taxon>Eukaryota</taxon>
        <taxon>Fungi</taxon>
        <taxon>Dikarya</taxon>
        <taxon>Basidiomycota</taxon>
        <taxon>Pucciniomycotina</taxon>
        <taxon>Microbotryomycetes</taxon>
        <taxon>Microbotryales</taxon>
        <taxon>Microbotryaceae</taxon>
        <taxon>Microbotryum</taxon>
    </lineage>
</organism>
<gene>
    <name evidence="2" type="ORF">BZ3500_MVSOF-1268-A1-R1_CHR12-1G03657</name>
</gene>
<proteinExistence type="predicted"/>
<evidence type="ECO:0000256" key="1">
    <source>
        <dbReference type="SAM" id="MobiDB-lite"/>
    </source>
</evidence>
<reference evidence="3" key="1">
    <citation type="submission" date="2016-10" db="EMBL/GenBank/DDBJ databases">
        <authorList>
            <person name="Jeantristanb JTB J.-T."/>
            <person name="Ricardo R."/>
        </authorList>
    </citation>
    <scope>NUCLEOTIDE SEQUENCE [LARGE SCALE GENOMIC DNA]</scope>
</reference>
<name>A0A2X0MS62_9BASI</name>
<protein>
    <submittedName>
        <fullName evidence="2">BZ3500_MvSof-1268-A1-R1_Chr12-1g03657 protein</fullName>
    </submittedName>
</protein>
<accession>A0A2X0MS62</accession>
<sequence length="114" mass="12666">MHRKFGTLRAVSGHPSLTRSKPPPPCLDYFFFGKSTPKGKSNKTVDRTRSSAAQVVALAGARSPKSSMSSTQTWIRGTCKETAEKFDVSEEDCVQVSVVRESCRSEFFRHCSYV</sequence>
<evidence type="ECO:0000313" key="2">
    <source>
        <dbReference type="EMBL" id="SCZ94785.1"/>
    </source>
</evidence>
<evidence type="ECO:0000313" key="3">
    <source>
        <dbReference type="Proteomes" id="UP000249723"/>
    </source>
</evidence>
<dbReference type="EMBL" id="FMWP01000054">
    <property type="protein sequence ID" value="SCZ94785.1"/>
    <property type="molecule type" value="Genomic_DNA"/>
</dbReference>
<keyword evidence="3" id="KW-1185">Reference proteome</keyword>
<feature type="region of interest" description="Disordered" evidence="1">
    <location>
        <begin position="1"/>
        <end position="22"/>
    </location>
</feature>
<dbReference type="Proteomes" id="UP000249723">
    <property type="component" value="Unassembled WGS sequence"/>
</dbReference>